<sequence>MQDTAGIAQATRAFPMQRMGIHSSDLGCDIGAESHQAPRQRIGYLEGAQLQILARRRQQRLHKLDMGRYDKFVSPLLKQLQHPSTRDLDAGSLGRQDFFNSVRQQPAVYRCHLAFLHHASSSLS</sequence>
<reference evidence="1 2" key="1">
    <citation type="submission" date="2018-06" db="EMBL/GenBank/DDBJ databases">
        <authorList>
            <consortium name="Pathogen Informatics"/>
            <person name="Doyle S."/>
        </authorList>
    </citation>
    <scope>NUCLEOTIDE SEQUENCE [LARGE SCALE GENOMIC DNA]</scope>
    <source>
        <strain evidence="1 2">NCTC11842</strain>
    </source>
</reference>
<accession>A0A2X2C1E0</accession>
<gene>
    <name evidence="1" type="ORF">NCTC11842_00612</name>
</gene>
<evidence type="ECO:0000313" key="1">
    <source>
        <dbReference type="EMBL" id="SPZ01817.1"/>
    </source>
</evidence>
<name>A0A2X2C1E0_PSELU</name>
<dbReference type="AlphaFoldDB" id="A0A2X2C1E0"/>
<protein>
    <submittedName>
        <fullName evidence="1">Uncharacterized protein</fullName>
    </submittedName>
</protein>
<organism evidence="1 2">
    <name type="scientific">Pseudomonas luteola</name>
    <dbReference type="NCBI Taxonomy" id="47886"/>
    <lineage>
        <taxon>Bacteria</taxon>
        <taxon>Pseudomonadati</taxon>
        <taxon>Pseudomonadota</taxon>
        <taxon>Gammaproteobacteria</taxon>
        <taxon>Pseudomonadales</taxon>
        <taxon>Pseudomonadaceae</taxon>
        <taxon>Pseudomonas</taxon>
    </lineage>
</organism>
<proteinExistence type="predicted"/>
<dbReference type="EMBL" id="UAUF01000005">
    <property type="protein sequence ID" value="SPZ01817.1"/>
    <property type="molecule type" value="Genomic_DNA"/>
</dbReference>
<dbReference type="Proteomes" id="UP000250443">
    <property type="component" value="Unassembled WGS sequence"/>
</dbReference>
<evidence type="ECO:0000313" key="2">
    <source>
        <dbReference type="Proteomes" id="UP000250443"/>
    </source>
</evidence>